<dbReference type="Gene3D" id="3.10.450.50">
    <property type="match status" value="1"/>
</dbReference>
<gene>
    <name evidence="1" type="ORF">SAMN02745906_1856</name>
</gene>
<name>A0ABY1C7V5_9FIRM</name>
<evidence type="ECO:0000313" key="1">
    <source>
        <dbReference type="EMBL" id="SET78058.1"/>
    </source>
</evidence>
<evidence type="ECO:0000313" key="2">
    <source>
        <dbReference type="Proteomes" id="UP000198970"/>
    </source>
</evidence>
<dbReference type="Proteomes" id="UP000198970">
    <property type="component" value="Chromosome I"/>
</dbReference>
<keyword evidence="2" id="KW-1185">Reference proteome</keyword>
<dbReference type="InterPro" id="IPR032710">
    <property type="entry name" value="NTF2-like_dom_sf"/>
</dbReference>
<dbReference type="EMBL" id="LT630003">
    <property type="protein sequence ID" value="SET78058.1"/>
    <property type="molecule type" value="Genomic_DNA"/>
</dbReference>
<evidence type="ECO:0008006" key="3">
    <source>
        <dbReference type="Google" id="ProtNLM"/>
    </source>
</evidence>
<protein>
    <recommendedName>
        <fullName evidence="3">SnoaL-like domain-containing protein</fullName>
    </recommendedName>
</protein>
<organism evidence="1 2">
    <name type="scientific">Lacrimispora sphenoides JCM 1415</name>
    <dbReference type="NCBI Taxonomy" id="1297793"/>
    <lineage>
        <taxon>Bacteria</taxon>
        <taxon>Bacillati</taxon>
        <taxon>Bacillota</taxon>
        <taxon>Clostridia</taxon>
        <taxon>Lachnospirales</taxon>
        <taxon>Lachnospiraceae</taxon>
        <taxon>Lacrimispora</taxon>
    </lineage>
</organism>
<dbReference type="RefSeq" id="WP_100042176.1">
    <property type="nucleotide sequence ID" value="NZ_LT630003.1"/>
</dbReference>
<reference evidence="1 2" key="1">
    <citation type="submission" date="2016-10" db="EMBL/GenBank/DDBJ databases">
        <authorList>
            <person name="Varghese N."/>
            <person name="Submissions S."/>
        </authorList>
    </citation>
    <scope>NUCLEOTIDE SEQUENCE [LARGE SCALE GENOMIC DNA]</scope>
    <source>
        <strain evidence="1 2">ATCC 19403</strain>
    </source>
</reference>
<sequence length="124" mass="14801">MDVNQFIIQYWKHIAAQNEEDLIKYFHEDACIRWHNTNELFNVSEFLRANCDYPGSWNGEVERIEHIGNIIITAAHVWSKESSFHVTSFFEMLEDRIKVLDEYWGNDDTAPQWRIDKNIGKPIR</sequence>
<dbReference type="SUPFAM" id="SSF54427">
    <property type="entry name" value="NTF2-like"/>
    <property type="match status" value="1"/>
</dbReference>
<proteinExistence type="predicted"/>
<accession>A0ABY1C7V5</accession>